<reference evidence="2" key="2">
    <citation type="submission" date="2010-04" db="EMBL/GenBank/DDBJ databases">
        <authorList>
            <person name="Buell R."/>
            <person name="Hamilton J."/>
            <person name="Hostetler J."/>
        </authorList>
    </citation>
    <scope>NUCLEOTIDE SEQUENCE [LARGE SCALE GENOMIC DNA]</scope>
    <source>
        <strain evidence="2">DAOM:BR144</strain>
    </source>
</reference>
<keyword evidence="2" id="KW-1185">Reference proteome</keyword>
<sequence>MNVPVASGEQCVLSAMGDCISETEAVKQRQAAWSSESNDFYSSANFTQRLRWVSKRMDSASLSERIGVNNNSLARLLWA</sequence>
<accession>K3X0P6</accession>
<protein>
    <submittedName>
        <fullName evidence="1">Uncharacterized protein</fullName>
    </submittedName>
</protein>
<dbReference type="AlphaFoldDB" id="K3X0P6"/>
<dbReference type="EMBL" id="GL376592">
    <property type="status" value="NOT_ANNOTATED_CDS"/>
    <property type="molecule type" value="Genomic_DNA"/>
</dbReference>
<dbReference type="EnsemblProtists" id="PYU1_T010795">
    <property type="protein sequence ID" value="PYU1_T010795"/>
    <property type="gene ID" value="PYU1_G010772"/>
</dbReference>
<reference evidence="1" key="3">
    <citation type="submission" date="2015-02" db="UniProtKB">
        <authorList>
            <consortium name="EnsemblProtists"/>
        </authorList>
    </citation>
    <scope>IDENTIFICATION</scope>
    <source>
        <strain evidence="1">DAOM BR144</strain>
    </source>
</reference>
<dbReference type="Proteomes" id="UP000019132">
    <property type="component" value="Unassembled WGS sequence"/>
</dbReference>
<dbReference type="VEuPathDB" id="FungiDB:PYU1_G010772"/>
<evidence type="ECO:0000313" key="1">
    <source>
        <dbReference type="EnsemblProtists" id="PYU1_T010795"/>
    </source>
</evidence>
<name>K3X0P6_GLOUD</name>
<dbReference type="InParanoid" id="K3X0P6"/>
<reference evidence="2" key="1">
    <citation type="journal article" date="2010" name="Genome Biol.">
        <title>Genome sequence of the necrotrophic plant pathogen Pythium ultimum reveals original pathogenicity mechanisms and effector repertoire.</title>
        <authorList>
            <person name="Levesque C.A."/>
            <person name="Brouwer H."/>
            <person name="Cano L."/>
            <person name="Hamilton J.P."/>
            <person name="Holt C."/>
            <person name="Huitema E."/>
            <person name="Raffaele S."/>
            <person name="Robideau G.P."/>
            <person name="Thines M."/>
            <person name="Win J."/>
            <person name="Zerillo M.M."/>
            <person name="Beakes G.W."/>
            <person name="Boore J.L."/>
            <person name="Busam D."/>
            <person name="Dumas B."/>
            <person name="Ferriera S."/>
            <person name="Fuerstenberg S.I."/>
            <person name="Gachon C.M."/>
            <person name="Gaulin E."/>
            <person name="Govers F."/>
            <person name="Grenville-Briggs L."/>
            <person name="Horner N."/>
            <person name="Hostetler J."/>
            <person name="Jiang R.H."/>
            <person name="Johnson J."/>
            <person name="Krajaejun T."/>
            <person name="Lin H."/>
            <person name="Meijer H.J."/>
            <person name="Moore B."/>
            <person name="Morris P."/>
            <person name="Phuntmart V."/>
            <person name="Puiu D."/>
            <person name="Shetty J."/>
            <person name="Stajich J.E."/>
            <person name="Tripathy S."/>
            <person name="Wawra S."/>
            <person name="van West P."/>
            <person name="Whitty B.R."/>
            <person name="Coutinho P.M."/>
            <person name="Henrissat B."/>
            <person name="Martin F."/>
            <person name="Thomas P.D."/>
            <person name="Tyler B.M."/>
            <person name="De Vries R.P."/>
            <person name="Kamoun S."/>
            <person name="Yandell M."/>
            <person name="Tisserat N."/>
            <person name="Buell C.R."/>
        </authorList>
    </citation>
    <scope>NUCLEOTIDE SEQUENCE</scope>
    <source>
        <strain evidence="2">DAOM:BR144</strain>
    </source>
</reference>
<dbReference type="HOGENOM" id="CLU_2611321_0_0_1"/>
<organism evidence="1 2">
    <name type="scientific">Globisporangium ultimum (strain ATCC 200006 / CBS 805.95 / DAOM BR144)</name>
    <name type="common">Pythium ultimum</name>
    <dbReference type="NCBI Taxonomy" id="431595"/>
    <lineage>
        <taxon>Eukaryota</taxon>
        <taxon>Sar</taxon>
        <taxon>Stramenopiles</taxon>
        <taxon>Oomycota</taxon>
        <taxon>Peronosporomycetes</taxon>
        <taxon>Pythiales</taxon>
        <taxon>Pythiaceae</taxon>
        <taxon>Globisporangium</taxon>
    </lineage>
</organism>
<proteinExistence type="predicted"/>
<evidence type="ECO:0000313" key="2">
    <source>
        <dbReference type="Proteomes" id="UP000019132"/>
    </source>
</evidence>